<dbReference type="InterPro" id="IPR036514">
    <property type="entry name" value="SGNH_hydro_sf"/>
</dbReference>
<evidence type="ECO:0000313" key="3">
    <source>
        <dbReference type="EMBL" id="RPA79007.1"/>
    </source>
</evidence>
<accession>A0A3N4I0P3</accession>
<keyword evidence="3" id="KW-0378">Hydrolase</keyword>
<dbReference type="InterPro" id="IPR051532">
    <property type="entry name" value="Ester_Hydrolysis_Enzymes"/>
</dbReference>
<proteinExistence type="predicted"/>
<gene>
    <name evidence="3" type="ORF">BJ508DRAFT_227809</name>
</gene>
<feature type="chain" id="PRO_5018259412" evidence="1">
    <location>
        <begin position="27"/>
        <end position="249"/>
    </location>
</feature>
<dbReference type="GO" id="GO:0004622">
    <property type="term" value="F:phosphatidylcholine lysophospholipase activity"/>
    <property type="evidence" value="ECO:0007669"/>
    <property type="project" value="TreeGrafter"/>
</dbReference>
<feature type="signal peptide" evidence="1">
    <location>
        <begin position="1"/>
        <end position="26"/>
    </location>
</feature>
<evidence type="ECO:0000313" key="4">
    <source>
        <dbReference type="Proteomes" id="UP000275078"/>
    </source>
</evidence>
<evidence type="ECO:0000259" key="2">
    <source>
        <dbReference type="Pfam" id="PF13472"/>
    </source>
</evidence>
<feature type="domain" description="SGNH hydrolase-type esterase" evidence="2">
    <location>
        <begin position="33"/>
        <end position="178"/>
    </location>
</feature>
<sequence>MRFLGQTLPNALIITLMLLLPTTVNAKIKILPLGDSITSQSCWRAYLYKHLLDTPSLPPFQFIGSSLSNATSCPRADYEWDLSHEGHPDMMATQMVLDENLPVWLRKKRPDIALVHIGTPDLLAGTEPGLVLAALDRAVEQLRARNPNIIILVAELIGIVTTPETQHWDPISPFNALVWPWANQRQTSRSPINVVDQFTGYDPWQDSLWGRSGRRERVLPDVAGDVKIAERWVGAVVDAVKLAASRGVN</sequence>
<dbReference type="Pfam" id="PF13472">
    <property type="entry name" value="Lipase_GDSL_2"/>
    <property type="match status" value="1"/>
</dbReference>
<dbReference type="Gene3D" id="3.40.50.1110">
    <property type="entry name" value="SGNH hydrolase"/>
    <property type="match status" value="1"/>
</dbReference>
<dbReference type="AlphaFoldDB" id="A0A3N4I0P3"/>
<keyword evidence="4" id="KW-1185">Reference proteome</keyword>
<dbReference type="OrthoDB" id="2119228at2759"/>
<organism evidence="3 4">
    <name type="scientific">Ascobolus immersus RN42</name>
    <dbReference type="NCBI Taxonomy" id="1160509"/>
    <lineage>
        <taxon>Eukaryota</taxon>
        <taxon>Fungi</taxon>
        <taxon>Dikarya</taxon>
        <taxon>Ascomycota</taxon>
        <taxon>Pezizomycotina</taxon>
        <taxon>Pezizomycetes</taxon>
        <taxon>Pezizales</taxon>
        <taxon>Ascobolaceae</taxon>
        <taxon>Ascobolus</taxon>
    </lineage>
</organism>
<dbReference type="PANTHER" id="PTHR30383:SF2">
    <property type="entry name" value="CELLULOSE-BINDING PROTEIN"/>
    <property type="match status" value="1"/>
</dbReference>
<protein>
    <submittedName>
        <fullName evidence="3">SGNH hydrolase</fullName>
    </submittedName>
</protein>
<reference evidence="3 4" key="1">
    <citation type="journal article" date="2018" name="Nat. Ecol. Evol.">
        <title>Pezizomycetes genomes reveal the molecular basis of ectomycorrhizal truffle lifestyle.</title>
        <authorList>
            <person name="Murat C."/>
            <person name="Payen T."/>
            <person name="Noel B."/>
            <person name="Kuo A."/>
            <person name="Morin E."/>
            <person name="Chen J."/>
            <person name="Kohler A."/>
            <person name="Krizsan K."/>
            <person name="Balestrini R."/>
            <person name="Da Silva C."/>
            <person name="Montanini B."/>
            <person name="Hainaut M."/>
            <person name="Levati E."/>
            <person name="Barry K.W."/>
            <person name="Belfiori B."/>
            <person name="Cichocki N."/>
            <person name="Clum A."/>
            <person name="Dockter R.B."/>
            <person name="Fauchery L."/>
            <person name="Guy J."/>
            <person name="Iotti M."/>
            <person name="Le Tacon F."/>
            <person name="Lindquist E.A."/>
            <person name="Lipzen A."/>
            <person name="Malagnac F."/>
            <person name="Mello A."/>
            <person name="Molinier V."/>
            <person name="Miyauchi S."/>
            <person name="Poulain J."/>
            <person name="Riccioni C."/>
            <person name="Rubini A."/>
            <person name="Sitrit Y."/>
            <person name="Splivallo R."/>
            <person name="Traeger S."/>
            <person name="Wang M."/>
            <person name="Zifcakova L."/>
            <person name="Wipf D."/>
            <person name="Zambonelli A."/>
            <person name="Paolocci F."/>
            <person name="Nowrousian M."/>
            <person name="Ottonello S."/>
            <person name="Baldrian P."/>
            <person name="Spatafora J.W."/>
            <person name="Henrissat B."/>
            <person name="Nagy L.G."/>
            <person name="Aury J.M."/>
            <person name="Wincker P."/>
            <person name="Grigoriev I.V."/>
            <person name="Bonfante P."/>
            <person name="Martin F.M."/>
        </authorList>
    </citation>
    <scope>NUCLEOTIDE SEQUENCE [LARGE SCALE GENOMIC DNA]</scope>
    <source>
        <strain evidence="3 4">RN42</strain>
    </source>
</reference>
<evidence type="ECO:0000256" key="1">
    <source>
        <dbReference type="SAM" id="SignalP"/>
    </source>
</evidence>
<keyword evidence="1" id="KW-0732">Signal</keyword>
<dbReference type="PANTHER" id="PTHR30383">
    <property type="entry name" value="THIOESTERASE 1/PROTEASE 1/LYSOPHOSPHOLIPASE L1"/>
    <property type="match status" value="1"/>
</dbReference>
<dbReference type="SUPFAM" id="SSF52266">
    <property type="entry name" value="SGNH hydrolase"/>
    <property type="match status" value="1"/>
</dbReference>
<dbReference type="InterPro" id="IPR013830">
    <property type="entry name" value="SGNH_hydro"/>
</dbReference>
<dbReference type="EMBL" id="ML119704">
    <property type="protein sequence ID" value="RPA79007.1"/>
    <property type="molecule type" value="Genomic_DNA"/>
</dbReference>
<dbReference type="Proteomes" id="UP000275078">
    <property type="component" value="Unassembled WGS sequence"/>
</dbReference>
<name>A0A3N4I0P3_ASCIM</name>